<evidence type="ECO:0000313" key="4">
    <source>
        <dbReference type="Proteomes" id="UP000029121"/>
    </source>
</evidence>
<gene>
    <name evidence="3" type="ORF">CARUB_v10002977mg</name>
</gene>
<dbReference type="NCBIfam" id="TIGR01640">
    <property type="entry name" value="F_box_assoc_1"/>
    <property type="match status" value="1"/>
</dbReference>
<evidence type="ECO:0000259" key="1">
    <source>
        <dbReference type="Pfam" id="PF00646"/>
    </source>
</evidence>
<dbReference type="Proteomes" id="UP000029121">
    <property type="component" value="Unassembled WGS sequence"/>
</dbReference>
<evidence type="ECO:0000313" key="3">
    <source>
        <dbReference type="EMBL" id="EOA22356.1"/>
    </source>
</evidence>
<dbReference type="EMBL" id="KB870810">
    <property type="protein sequence ID" value="EOA22356.1"/>
    <property type="molecule type" value="Genomic_DNA"/>
</dbReference>
<dbReference type="Pfam" id="PF07734">
    <property type="entry name" value="FBA_1"/>
    <property type="match status" value="1"/>
</dbReference>
<evidence type="ECO:0008006" key="5">
    <source>
        <dbReference type="Google" id="ProtNLM"/>
    </source>
</evidence>
<dbReference type="Pfam" id="PF00646">
    <property type="entry name" value="F-box"/>
    <property type="match status" value="1"/>
</dbReference>
<organism evidence="3 4">
    <name type="scientific">Capsella rubella</name>
    <dbReference type="NCBI Taxonomy" id="81985"/>
    <lineage>
        <taxon>Eukaryota</taxon>
        <taxon>Viridiplantae</taxon>
        <taxon>Streptophyta</taxon>
        <taxon>Embryophyta</taxon>
        <taxon>Tracheophyta</taxon>
        <taxon>Spermatophyta</taxon>
        <taxon>Magnoliopsida</taxon>
        <taxon>eudicotyledons</taxon>
        <taxon>Gunneridae</taxon>
        <taxon>Pentapetalae</taxon>
        <taxon>rosids</taxon>
        <taxon>malvids</taxon>
        <taxon>Brassicales</taxon>
        <taxon>Brassicaceae</taxon>
        <taxon>Camelineae</taxon>
        <taxon>Capsella</taxon>
    </lineage>
</organism>
<dbReference type="InterPro" id="IPR001810">
    <property type="entry name" value="F-box_dom"/>
</dbReference>
<feature type="domain" description="F-box associated beta-propeller type 1" evidence="2">
    <location>
        <begin position="74"/>
        <end position="365"/>
    </location>
</feature>
<protein>
    <recommendedName>
        <fullName evidence="5">F-box domain-containing protein</fullName>
    </recommendedName>
</protein>
<proteinExistence type="predicted"/>
<dbReference type="PANTHER" id="PTHR31672">
    <property type="entry name" value="BNACNNG10540D PROTEIN"/>
    <property type="match status" value="1"/>
</dbReference>
<sequence length="372" mass="43259">SLVSQLETMTTTTMSNLPKYMVEGILSRVPFKYMRSAMLLTCKNWNALFRSKCFAKMILEKEEEAARELGETRMVVMMIHNVYLMGITINENPSTRFLGKLTYGSEQVKIYQVFHCEGLLLCILKEDDTKILVWNPYLGQTRWIQTSDETRGYKILRFIDELCHFNLKYNVLRYEIYDFDTDLWTTLSLNPDWRIVSHCGITLKGNTYWCANERNAYRLSDHIICFDFTRERFGSLLPLPFKAWGSHSPSLSLVREENIAALFQTSQSSNVEIWITTKIDVTNVSWSNFFTVNMIAFGKKLLRMSFLIDEDKKVAMVFGKDIRILQNTMHIIGESGCLRIFEIGQLANKNCWPRVCSYVPSIVQIKQHIQSS</sequence>
<dbReference type="InterPro" id="IPR006527">
    <property type="entry name" value="F-box-assoc_dom_typ1"/>
</dbReference>
<reference evidence="4" key="1">
    <citation type="journal article" date="2013" name="Nat. Genet.">
        <title>The Capsella rubella genome and the genomic consequences of rapid mating system evolution.</title>
        <authorList>
            <person name="Slotte T."/>
            <person name="Hazzouri K.M."/>
            <person name="Agren J.A."/>
            <person name="Koenig D."/>
            <person name="Maumus F."/>
            <person name="Guo Y.L."/>
            <person name="Steige K."/>
            <person name="Platts A.E."/>
            <person name="Escobar J.S."/>
            <person name="Newman L.K."/>
            <person name="Wang W."/>
            <person name="Mandakova T."/>
            <person name="Vello E."/>
            <person name="Smith L.M."/>
            <person name="Henz S.R."/>
            <person name="Steffen J."/>
            <person name="Takuno S."/>
            <person name="Brandvain Y."/>
            <person name="Coop G."/>
            <person name="Andolfatto P."/>
            <person name="Hu T.T."/>
            <person name="Blanchette M."/>
            <person name="Clark R.M."/>
            <person name="Quesneville H."/>
            <person name="Nordborg M."/>
            <person name="Gaut B.S."/>
            <person name="Lysak M.A."/>
            <person name="Jenkins J."/>
            <person name="Grimwood J."/>
            <person name="Chapman J."/>
            <person name="Prochnik S."/>
            <person name="Shu S."/>
            <person name="Rokhsar D."/>
            <person name="Schmutz J."/>
            <person name="Weigel D."/>
            <person name="Wright S.I."/>
        </authorList>
    </citation>
    <scope>NUCLEOTIDE SEQUENCE [LARGE SCALE GENOMIC DNA]</scope>
    <source>
        <strain evidence="4">cv. Monte Gargano</strain>
    </source>
</reference>
<feature type="non-terminal residue" evidence="3">
    <location>
        <position position="1"/>
    </location>
</feature>
<dbReference type="PANTHER" id="PTHR31672:SF13">
    <property type="entry name" value="F-BOX PROTEIN CPR30-LIKE"/>
    <property type="match status" value="1"/>
</dbReference>
<dbReference type="InterPro" id="IPR017451">
    <property type="entry name" value="F-box-assoc_interact_dom"/>
</dbReference>
<accession>R0FJR4</accession>
<dbReference type="AlphaFoldDB" id="R0FJR4"/>
<feature type="domain" description="F-box" evidence="1">
    <location>
        <begin position="15"/>
        <end position="54"/>
    </location>
</feature>
<dbReference type="SUPFAM" id="SSF81383">
    <property type="entry name" value="F-box domain"/>
    <property type="match status" value="1"/>
</dbReference>
<dbReference type="STRING" id="81985.R0FJR4"/>
<keyword evidence="4" id="KW-1185">Reference proteome</keyword>
<dbReference type="InterPro" id="IPR036047">
    <property type="entry name" value="F-box-like_dom_sf"/>
</dbReference>
<dbReference type="InterPro" id="IPR050796">
    <property type="entry name" value="SCF_F-box_component"/>
</dbReference>
<name>R0FJR4_9BRAS</name>
<evidence type="ECO:0000259" key="2">
    <source>
        <dbReference type="Pfam" id="PF07734"/>
    </source>
</evidence>